<sequence length="171" mass="19051">MFSLFAVHRNQSNLSFNRGVVNKSSGVKFSSVSPTTQETYHSYSQNSASDLAPNDITNNNNALKYTDDVAQTPSVRQRQQTVSSYRATSAHSRTSSVTRAKSMFSRHHIDNVNTKPISVISQPSLKTNSATLHHHNETPDMYKANVFNSVPSPRLFRGLRSRQHSGSNKIN</sequence>
<organism evidence="2 3">
    <name type="scientific">Schistosoma curassoni</name>
    <dbReference type="NCBI Taxonomy" id="6186"/>
    <lineage>
        <taxon>Eukaryota</taxon>
        <taxon>Metazoa</taxon>
        <taxon>Spiralia</taxon>
        <taxon>Lophotrochozoa</taxon>
        <taxon>Platyhelminthes</taxon>
        <taxon>Trematoda</taxon>
        <taxon>Digenea</taxon>
        <taxon>Strigeidida</taxon>
        <taxon>Schistosomatoidea</taxon>
        <taxon>Schistosomatidae</taxon>
        <taxon>Schistosoma</taxon>
    </lineage>
</organism>
<gene>
    <name evidence="2" type="ORF">SCUD_LOCUS17848</name>
</gene>
<evidence type="ECO:0000313" key="3">
    <source>
        <dbReference type="Proteomes" id="UP000279833"/>
    </source>
</evidence>
<proteinExistence type="predicted"/>
<protein>
    <submittedName>
        <fullName evidence="2">Uncharacterized protein</fullName>
    </submittedName>
</protein>
<feature type="region of interest" description="Disordered" evidence="1">
    <location>
        <begin position="79"/>
        <end position="99"/>
    </location>
</feature>
<evidence type="ECO:0000313" key="2">
    <source>
        <dbReference type="EMBL" id="VDP64386.1"/>
    </source>
</evidence>
<keyword evidence="3" id="KW-1185">Reference proteome</keyword>
<accession>A0A3P8JCI4</accession>
<evidence type="ECO:0000256" key="1">
    <source>
        <dbReference type="SAM" id="MobiDB-lite"/>
    </source>
</evidence>
<dbReference type="Proteomes" id="UP000279833">
    <property type="component" value="Unassembled WGS sequence"/>
</dbReference>
<dbReference type="AlphaFoldDB" id="A0A3P8JCI4"/>
<reference evidence="2 3" key="1">
    <citation type="submission" date="2018-11" db="EMBL/GenBank/DDBJ databases">
        <authorList>
            <consortium name="Pathogen Informatics"/>
        </authorList>
    </citation>
    <scope>NUCLEOTIDE SEQUENCE [LARGE SCALE GENOMIC DNA]</scope>
    <source>
        <strain>Dakar</strain>
        <strain evidence="3">Senegal</strain>
    </source>
</reference>
<dbReference type="EMBL" id="UZAK01040298">
    <property type="protein sequence ID" value="VDP64386.1"/>
    <property type="molecule type" value="Genomic_DNA"/>
</dbReference>
<name>A0A3P8JCI4_9TREM</name>